<evidence type="ECO:0000256" key="1">
    <source>
        <dbReference type="ARBA" id="ARBA00004429"/>
    </source>
</evidence>
<keyword evidence="4 7" id="KW-0812">Transmembrane</keyword>
<name>A0ABU0CRB5_9BACI</name>
<accession>A0ABU0CRB5</accession>
<dbReference type="NCBIfam" id="TIGR00786">
    <property type="entry name" value="dctM"/>
    <property type="match status" value="1"/>
</dbReference>
<dbReference type="Pfam" id="PF06808">
    <property type="entry name" value="DctM"/>
    <property type="match status" value="1"/>
</dbReference>
<feature type="transmembrane region" description="Helical" evidence="7">
    <location>
        <begin position="275"/>
        <end position="292"/>
    </location>
</feature>
<dbReference type="InterPro" id="IPR010656">
    <property type="entry name" value="DctM"/>
</dbReference>
<keyword evidence="5 7" id="KW-1133">Transmembrane helix</keyword>
<dbReference type="Proteomes" id="UP001232445">
    <property type="component" value="Unassembled WGS sequence"/>
</dbReference>
<sequence length="424" mass="45090">MLALILFLSFIILIFLGVPIAFSLGISSILYLMLADIPLSIVPQKMFAGINSFVLLCIPGFILAGNLMNASGITERIIAFTNNLFGHIRGGLGLANVGSSMGFAGISGTALADTASIGSVLIPAMKKQGYDADFSAALTSSSSTVGPIIPPSLPMIIVGTLASVSIGDLFLAGAIPGLLLGVSLMLMTYFISIKRNYPKGSKQPWSVIGKSFVDAFWAIMMVFIILYGILGGYFTPTEASIVAVIYAFVVGMFIYKELKIRDLPSILLRSMRSTASIMILVGLANLFGWILVSEHIPQLVANAILGISENKIIVILLINLLLLFVGAFMETIAALVILFPVLLPVATSVGMDPIHFGVMMVLNLIIGLSTPPVGVCLYVASSIGKVSIWQTTRALIPFLLVSLVVLLLVAFIPELTLFLPGLFD</sequence>
<keyword evidence="6 7" id="KW-0472">Membrane</keyword>
<reference evidence="9 10" key="1">
    <citation type="submission" date="2023-07" db="EMBL/GenBank/DDBJ databases">
        <title>Genomic Encyclopedia of Type Strains, Phase IV (KMG-IV): sequencing the most valuable type-strain genomes for metagenomic binning, comparative biology and taxonomic classification.</title>
        <authorList>
            <person name="Goeker M."/>
        </authorList>
    </citation>
    <scope>NUCLEOTIDE SEQUENCE [LARGE SCALE GENOMIC DNA]</scope>
    <source>
        <strain evidence="9 10">DSM 17740</strain>
    </source>
</reference>
<proteinExistence type="predicted"/>
<feature type="domain" description="TRAP C4-dicarboxylate transport system permease DctM subunit" evidence="8">
    <location>
        <begin position="7"/>
        <end position="415"/>
    </location>
</feature>
<feature type="transmembrane region" description="Helical" evidence="7">
    <location>
        <begin position="312"/>
        <end position="342"/>
    </location>
</feature>
<gene>
    <name evidence="9" type="ORF">J2S00_000823</name>
</gene>
<feature type="transmembrane region" description="Helical" evidence="7">
    <location>
        <begin position="6"/>
        <end position="34"/>
    </location>
</feature>
<evidence type="ECO:0000256" key="2">
    <source>
        <dbReference type="ARBA" id="ARBA00022475"/>
    </source>
</evidence>
<evidence type="ECO:0000313" key="10">
    <source>
        <dbReference type="Proteomes" id="UP001232445"/>
    </source>
</evidence>
<dbReference type="InterPro" id="IPR004681">
    <property type="entry name" value="TRAP_DctM"/>
</dbReference>
<feature type="transmembrane region" description="Helical" evidence="7">
    <location>
        <begin position="239"/>
        <end position="255"/>
    </location>
</feature>
<organism evidence="9 10">
    <name type="scientific">Caldalkalibacillus uzonensis</name>
    <dbReference type="NCBI Taxonomy" id="353224"/>
    <lineage>
        <taxon>Bacteria</taxon>
        <taxon>Bacillati</taxon>
        <taxon>Bacillota</taxon>
        <taxon>Bacilli</taxon>
        <taxon>Bacillales</taxon>
        <taxon>Bacillaceae</taxon>
        <taxon>Caldalkalibacillus</taxon>
    </lineage>
</organism>
<keyword evidence="10" id="KW-1185">Reference proteome</keyword>
<dbReference type="PANTHER" id="PTHR33362">
    <property type="entry name" value="SIALIC ACID TRAP TRANSPORTER PERMEASE PROTEIN SIAT-RELATED"/>
    <property type="match status" value="1"/>
</dbReference>
<keyword evidence="3" id="KW-0997">Cell inner membrane</keyword>
<dbReference type="PIRSF" id="PIRSF006066">
    <property type="entry name" value="HI0050"/>
    <property type="match status" value="1"/>
</dbReference>
<evidence type="ECO:0000256" key="5">
    <source>
        <dbReference type="ARBA" id="ARBA00022989"/>
    </source>
</evidence>
<evidence type="ECO:0000313" key="9">
    <source>
        <dbReference type="EMBL" id="MDQ0338040.1"/>
    </source>
</evidence>
<keyword evidence="2" id="KW-1003">Cell membrane</keyword>
<feature type="transmembrane region" description="Helical" evidence="7">
    <location>
        <begin position="212"/>
        <end position="233"/>
    </location>
</feature>
<protein>
    <submittedName>
        <fullName evidence="9">Tripartite ATP-independent transporter DctM subunit</fullName>
    </submittedName>
</protein>
<evidence type="ECO:0000256" key="4">
    <source>
        <dbReference type="ARBA" id="ARBA00022692"/>
    </source>
</evidence>
<dbReference type="PANTHER" id="PTHR33362:SF3">
    <property type="entry name" value="SIALIC ACID TRAP TRANSPORTER PERMEASE PROTEIN SIAT"/>
    <property type="match status" value="1"/>
</dbReference>
<feature type="transmembrane region" description="Helical" evidence="7">
    <location>
        <begin position="395"/>
        <end position="419"/>
    </location>
</feature>
<feature type="transmembrane region" description="Helical" evidence="7">
    <location>
        <begin position="354"/>
        <end position="380"/>
    </location>
</feature>
<evidence type="ECO:0000256" key="6">
    <source>
        <dbReference type="ARBA" id="ARBA00023136"/>
    </source>
</evidence>
<dbReference type="EMBL" id="JAUSUQ010000002">
    <property type="protein sequence ID" value="MDQ0338040.1"/>
    <property type="molecule type" value="Genomic_DNA"/>
</dbReference>
<evidence type="ECO:0000256" key="3">
    <source>
        <dbReference type="ARBA" id="ARBA00022519"/>
    </source>
</evidence>
<comment type="subcellular location">
    <subcellularLocation>
        <location evidence="1">Cell inner membrane</location>
        <topology evidence="1">Multi-pass membrane protein</topology>
    </subcellularLocation>
</comment>
<evidence type="ECO:0000259" key="8">
    <source>
        <dbReference type="Pfam" id="PF06808"/>
    </source>
</evidence>
<evidence type="ECO:0000256" key="7">
    <source>
        <dbReference type="SAM" id="Phobius"/>
    </source>
</evidence>
<feature type="transmembrane region" description="Helical" evidence="7">
    <location>
        <begin position="46"/>
        <end position="64"/>
    </location>
</feature>
<dbReference type="RefSeq" id="WP_307335759.1">
    <property type="nucleotide sequence ID" value="NZ_JAUSUQ010000002.1"/>
</dbReference>
<comment type="caution">
    <text evidence="9">The sequence shown here is derived from an EMBL/GenBank/DDBJ whole genome shotgun (WGS) entry which is preliminary data.</text>
</comment>
<feature type="transmembrane region" description="Helical" evidence="7">
    <location>
        <begin position="169"/>
        <end position="191"/>
    </location>
</feature>